<reference evidence="2" key="1">
    <citation type="submission" date="2021-06" db="EMBL/GenBank/DDBJ databases">
        <authorList>
            <person name="Kallberg Y."/>
            <person name="Tangrot J."/>
            <person name="Rosling A."/>
        </authorList>
    </citation>
    <scope>NUCLEOTIDE SEQUENCE</scope>
    <source>
        <strain evidence="2">AZ414A</strain>
    </source>
</reference>
<dbReference type="AlphaFoldDB" id="A0A9N8ZPK9"/>
<sequence>MSQSSPSSDNGSTHLRKDNSTHSSEDSSTHSSEAHLSQEDYERPEKNILIKLSSFSKGANK</sequence>
<feature type="region of interest" description="Disordered" evidence="1">
    <location>
        <begin position="1"/>
        <end position="61"/>
    </location>
</feature>
<gene>
    <name evidence="2" type="ORF">DEBURN_LOCUS4770</name>
</gene>
<feature type="compositionally biased region" description="Polar residues" evidence="1">
    <location>
        <begin position="1"/>
        <end position="13"/>
    </location>
</feature>
<protein>
    <submittedName>
        <fullName evidence="2">8140_t:CDS:1</fullName>
    </submittedName>
</protein>
<dbReference type="EMBL" id="CAJVPK010000385">
    <property type="protein sequence ID" value="CAG8502904.1"/>
    <property type="molecule type" value="Genomic_DNA"/>
</dbReference>
<proteinExistence type="predicted"/>
<name>A0A9N8ZPK9_9GLOM</name>
<feature type="compositionally biased region" description="Basic and acidic residues" evidence="1">
    <location>
        <begin position="15"/>
        <end position="48"/>
    </location>
</feature>
<evidence type="ECO:0000313" key="3">
    <source>
        <dbReference type="Proteomes" id="UP000789706"/>
    </source>
</evidence>
<evidence type="ECO:0000256" key="1">
    <source>
        <dbReference type="SAM" id="MobiDB-lite"/>
    </source>
</evidence>
<evidence type="ECO:0000313" key="2">
    <source>
        <dbReference type="EMBL" id="CAG8502904.1"/>
    </source>
</evidence>
<keyword evidence="3" id="KW-1185">Reference proteome</keyword>
<dbReference type="Proteomes" id="UP000789706">
    <property type="component" value="Unassembled WGS sequence"/>
</dbReference>
<organism evidence="2 3">
    <name type="scientific">Diversispora eburnea</name>
    <dbReference type="NCBI Taxonomy" id="1213867"/>
    <lineage>
        <taxon>Eukaryota</taxon>
        <taxon>Fungi</taxon>
        <taxon>Fungi incertae sedis</taxon>
        <taxon>Mucoromycota</taxon>
        <taxon>Glomeromycotina</taxon>
        <taxon>Glomeromycetes</taxon>
        <taxon>Diversisporales</taxon>
        <taxon>Diversisporaceae</taxon>
        <taxon>Diversispora</taxon>
    </lineage>
</organism>
<accession>A0A9N8ZPK9</accession>
<comment type="caution">
    <text evidence="2">The sequence shown here is derived from an EMBL/GenBank/DDBJ whole genome shotgun (WGS) entry which is preliminary data.</text>
</comment>